<feature type="transmembrane region" description="Helical" evidence="6">
    <location>
        <begin position="183"/>
        <end position="201"/>
    </location>
</feature>
<evidence type="ECO:0000256" key="6">
    <source>
        <dbReference type="SAM" id="Phobius"/>
    </source>
</evidence>
<dbReference type="GO" id="GO:0034755">
    <property type="term" value="P:iron ion transmembrane transport"/>
    <property type="evidence" value="ECO:0007669"/>
    <property type="project" value="TreeGrafter"/>
</dbReference>
<feature type="transmembrane region" description="Helical" evidence="6">
    <location>
        <begin position="347"/>
        <end position="369"/>
    </location>
</feature>
<dbReference type="GO" id="GO:0015086">
    <property type="term" value="F:cadmium ion transmembrane transporter activity"/>
    <property type="evidence" value="ECO:0007669"/>
    <property type="project" value="TreeGrafter"/>
</dbReference>
<keyword evidence="4 6" id="KW-1133">Transmembrane helix</keyword>
<evidence type="ECO:0000256" key="3">
    <source>
        <dbReference type="ARBA" id="ARBA00022692"/>
    </source>
</evidence>
<dbReference type="InterPro" id="IPR001046">
    <property type="entry name" value="NRAMP_fam"/>
</dbReference>
<dbReference type="AlphaFoldDB" id="A0A6J7G485"/>
<proteinExistence type="predicted"/>
<feature type="transmembrane region" description="Helical" evidence="6">
    <location>
        <begin position="230"/>
        <end position="252"/>
    </location>
</feature>
<keyword evidence="3 6" id="KW-0812">Transmembrane</keyword>
<protein>
    <submittedName>
        <fullName evidence="7">Unannotated protein</fullName>
    </submittedName>
</protein>
<gene>
    <name evidence="7" type="ORF">UFOPK3516_00808</name>
</gene>
<dbReference type="GO" id="GO:0005886">
    <property type="term" value="C:plasma membrane"/>
    <property type="evidence" value="ECO:0007669"/>
    <property type="project" value="TreeGrafter"/>
</dbReference>
<feature type="transmembrane region" description="Helical" evidence="6">
    <location>
        <begin position="142"/>
        <end position="163"/>
    </location>
</feature>
<keyword evidence="2" id="KW-0813">Transport</keyword>
<evidence type="ECO:0000256" key="2">
    <source>
        <dbReference type="ARBA" id="ARBA00022448"/>
    </source>
</evidence>
<comment type="subcellular location">
    <subcellularLocation>
        <location evidence="1">Membrane</location>
        <topology evidence="1">Multi-pass membrane protein</topology>
    </subcellularLocation>
</comment>
<dbReference type="PANTHER" id="PTHR11706">
    <property type="entry name" value="SOLUTE CARRIER PROTEIN FAMILY 11 MEMBER"/>
    <property type="match status" value="1"/>
</dbReference>
<feature type="transmembrane region" description="Helical" evidence="6">
    <location>
        <begin position="389"/>
        <end position="408"/>
    </location>
</feature>
<evidence type="ECO:0000256" key="5">
    <source>
        <dbReference type="ARBA" id="ARBA00023136"/>
    </source>
</evidence>
<evidence type="ECO:0000313" key="7">
    <source>
        <dbReference type="EMBL" id="CAB4898409.1"/>
    </source>
</evidence>
<dbReference type="Pfam" id="PF01566">
    <property type="entry name" value="Nramp"/>
    <property type="match status" value="1"/>
</dbReference>
<dbReference type="PANTHER" id="PTHR11706:SF33">
    <property type="entry name" value="NATURAL RESISTANCE-ASSOCIATED MACROPHAGE PROTEIN 2"/>
    <property type="match status" value="1"/>
</dbReference>
<sequence>MRGKGYFSRLGPGIVSGAADDDPSGIATYSQIGAATGFRLLWGVVFLLPLAYAVQEACARLAIVTGQGLAGVIRTRLPRPVLYISVLLVAVANTVNIAADLASMAAAFNLIVPVPQLVGVIAFALIILLLEIFIPYHRYAKILRWLCLSLVAYVAVLFVVQVPWGEAGMSVIVPRFDWTKADISLLIAMAGTTISPYLFFWQSAEEVESRTATGNVKVSKNHIRAMRGDVGAGMIATVVVAGSILITAAATLHAHDITNIQTAEQAAQALAPIAGPYASLLFLLGIVGTGLLTVPVLAGATSYAMAETFGWSESLEKKPLQARAFYAVIMASILIGLGLNLGGVDAIQFLLIAAVINGLTAPFLLAVIWWLGRDRKLLGRWRSRWWSQWLVGLATVAMTTLPLLWLLAP</sequence>
<accession>A0A6J7G485</accession>
<name>A0A6J7G485_9ZZZZ</name>
<organism evidence="7">
    <name type="scientific">freshwater metagenome</name>
    <dbReference type="NCBI Taxonomy" id="449393"/>
    <lineage>
        <taxon>unclassified sequences</taxon>
        <taxon>metagenomes</taxon>
        <taxon>ecological metagenomes</taxon>
    </lineage>
</organism>
<dbReference type="NCBIfam" id="NF037982">
    <property type="entry name" value="Nramp_1"/>
    <property type="match status" value="1"/>
</dbReference>
<feature type="transmembrane region" description="Helical" evidence="6">
    <location>
        <begin position="324"/>
        <end position="341"/>
    </location>
</feature>
<dbReference type="GO" id="GO:0005384">
    <property type="term" value="F:manganese ion transmembrane transporter activity"/>
    <property type="evidence" value="ECO:0007669"/>
    <property type="project" value="TreeGrafter"/>
</dbReference>
<feature type="transmembrane region" description="Helical" evidence="6">
    <location>
        <begin position="105"/>
        <end position="130"/>
    </location>
</feature>
<dbReference type="EMBL" id="CAFBMB010000049">
    <property type="protein sequence ID" value="CAB4898409.1"/>
    <property type="molecule type" value="Genomic_DNA"/>
</dbReference>
<keyword evidence="5 6" id="KW-0472">Membrane</keyword>
<feature type="transmembrane region" description="Helical" evidence="6">
    <location>
        <begin position="280"/>
        <end position="303"/>
    </location>
</feature>
<evidence type="ECO:0000256" key="1">
    <source>
        <dbReference type="ARBA" id="ARBA00004141"/>
    </source>
</evidence>
<reference evidence="7" key="1">
    <citation type="submission" date="2020-05" db="EMBL/GenBank/DDBJ databases">
        <authorList>
            <person name="Chiriac C."/>
            <person name="Salcher M."/>
            <person name="Ghai R."/>
            <person name="Kavagutti S V."/>
        </authorList>
    </citation>
    <scope>NUCLEOTIDE SEQUENCE</scope>
</reference>
<feature type="transmembrane region" description="Helical" evidence="6">
    <location>
        <begin position="81"/>
        <end position="99"/>
    </location>
</feature>
<evidence type="ECO:0000256" key="4">
    <source>
        <dbReference type="ARBA" id="ARBA00022989"/>
    </source>
</evidence>